<organism evidence="1 2">
    <name type="scientific">Araneus ventricosus</name>
    <name type="common">Orbweaver spider</name>
    <name type="synonym">Epeira ventricosa</name>
    <dbReference type="NCBI Taxonomy" id="182803"/>
    <lineage>
        <taxon>Eukaryota</taxon>
        <taxon>Metazoa</taxon>
        <taxon>Ecdysozoa</taxon>
        <taxon>Arthropoda</taxon>
        <taxon>Chelicerata</taxon>
        <taxon>Arachnida</taxon>
        <taxon>Araneae</taxon>
        <taxon>Araneomorphae</taxon>
        <taxon>Entelegynae</taxon>
        <taxon>Araneoidea</taxon>
        <taxon>Araneidae</taxon>
        <taxon>Araneus</taxon>
    </lineage>
</organism>
<evidence type="ECO:0000313" key="2">
    <source>
        <dbReference type="Proteomes" id="UP000499080"/>
    </source>
</evidence>
<name>A0A4Y2IL77_ARAVE</name>
<keyword evidence="2" id="KW-1185">Reference proteome</keyword>
<dbReference type="AlphaFoldDB" id="A0A4Y2IL77"/>
<accession>A0A4Y2IL77</accession>
<sequence>MTKKTPEPSSPLQIVSAFTSRRTFDTDKLNAHQARLLRGSSVEPGFEPRILEPRSRELIN</sequence>
<dbReference type="EMBL" id="BGPR01002763">
    <property type="protein sequence ID" value="GBM78591.1"/>
    <property type="molecule type" value="Genomic_DNA"/>
</dbReference>
<feature type="non-terminal residue" evidence="1">
    <location>
        <position position="60"/>
    </location>
</feature>
<reference evidence="1 2" key="1">
    <citation type="journal article" date="2019" name="Sci. Rep.">
        <title>Orb-weaving spider Araneus ventricosus genome elucidates the spidroin gene catalogue.</title>
        <authorList>
            <person name="Kono N."/>
            <person name="Nakamura H."/>
            <person name="Ohtoshi R."/>
            <person name="Moran D.A.P."/>
            <person name="Shinohara A."/>
            <person name="Yoshida Y."/>
            <person name="Fujiwara M."/>
            <person name="Mori M."/>
            <person name="Tomita M."/>
            <person name="Arakawa K."/>
        </authorList>
    </citation>
    <scope>NUCLEOTIDE SEQUENCE [LARGE SCALE GENOMIC DNA]</scope>
</reference>
<comment type="caution">
    <text evidence="1">The sequence shown here is derived from an EMBL/GenBank/DDBJ whole genome shotgun (WGS) entry which is preliminary data.</text>
</comment>
<gene>
    <name evidence="1" type="ORF">AVEN_105180_1</name>
</gene>
<dbReference type="Proteomes" id="UP000499080">
    <property type="component" value="Unassembled WGS sequence"/>
</dbReference>
<evidence type="ECO:0000313" key="1">
    <source>
        <dbReference type="EMBL" id="GBM78591.1"/>
    </source>
</evidence>
<proteinExistence type="predicted"/>
<protein>
    <submittedName>
        <fullName evidence="1">Uncharacterized protein</fullName>
    </submittedName>
</protein>